<dbReference type="SUPFAM" id="SSF56281">
    <property type="entry name" value="Metallo-hydrolase/oxidoreductase"/>
    <property type="match status" value="1"/>
</dbReference>
<evidence type="ECO:0000313" key="3">
    <source>
        <dbReference type="Proteomes" id="UP001165667"/>
    </source>
</evidence>
<dbReference type="InterPro" id="IPR001279">
    <property type="entry name" value="Metallo-B-lactamas"/>
</dbReference>
<gene>
    <name evidence="2" type="ORF">M8523_03760</name>
</gene>
<accession>A0AA41YU90</accession>
<proteinExistence type="predicted"/>
<dbReference type="InterPro" id="IPR036866">
    <property type="entry name" value="RibonucZ/Hydroxyglut_hydro"/>
</dbReference>
<evidence type="ECO:0000313" key="2">
    <source>
        <dbReference type="EMBL" id="MCW6507132.1"/>
    </source>
</evidence>
<feature type="domain" description="Metallo-beta-lactamase" evidence="1">
    <location>
        <begin position="6"/>
        <end position="204"/>
    </location>
</feature>
<keyword evidence="3" id="KW-1185">Reference proteome</keyword>
<evidence type="ECO:0000259" key="1">
    <source>
        <dbReference type="Pfam" id="PF12706"/>
    </source>
</evidence>
<name>A0AA41YU90_9HYPH</name>
<protein>
    <submittedName>
        <fullName evidence="2">MBL fold metallo-hydrolase</fullName>
    </submittedName>
</protein>
<organism evidence="2 3">
    <name type="scientific">Lichenifustis flavocetrariae</name>
    <dbReference type="NCBI Taxonomy" id="2949735"/>
    <lineage>
        <taxon>Bacteria</taxon>
        <taxon>Pseudomonadati</taxon>
        <taxon>Pseudomonadota</taxon>
        <taxon>Alphaproteobacteria</taxon>
        <taxon>Hyphomicrobiales</taxon>
        <taxon>Lichenihabitantaceae</taxon>
        <taxon>Lichenifustis</taxon>
    </lineage>
</organism>
<reference evidence="2" key="1">
    <citation type="submission" date="2022-05" db="EMBL/GenBank/DDBJ databases">
        <authorList>
            <person name="Pankratov T."/>
        </authorList>
    </citation>
    <scope>NUCLEOTIDE SEQUENCE</scope>
    <source>
        <strain evidence="2">BP6-180914</strain>
    </source>
</reference>
<dbReference type="CDD" id="cd07715">
    <property type="entry name" value="TaR3-like_MBL-fold"/>
    <property type="match status" value="1"/>
</dbReference>
<dbReference type="Proteomes" id="UP001165667">
    <property type="component" value="Unassembled WGS sequence"/>
</dbReference>
<dbReference type="Pfam" id="PF12706">
    <property type="entry name" value="Lactamase_B_2"/>
    <property type="match status" value="1"/>
</dbReference>
<dbReference type="EMBL" id="JAMOIM010000002">
    <property type="protein sequence ID" value="MCW6507132.1"/>
    <property type="molecule type" value="Genomic_DNA"/>
</dbReference>
<comment type="caution">
    <text evidence="2">The sequence shown here is derived from an EMBL/GenBank/DDBJ whole genome shotgun (WGS) entry which is preliminary data.</text>
</comment>
<dbReference type="Gene3D" id="3.60.15.10">
    <property type="entry name" value="Ribonuclease Z/Hydroxyacylglutathione hydrolase-like"/>
    <property type="match status" value="1"/>
</dbReference>
<dbReference type="AlphaFoldDB" id="A0AA41YU90"/>
<sequence length="247" mass="26748">MGTRLFIVDAGSGIADAGKALMEHAPQGFDILFSHLHHDHISGLPFFSPALKRDCSIRLHCGNLNGESPEAALGQMFCPPLFPISLSALPCRFSYRGFRSGASLDFGDGIVIGTCSLEHPGGATAYRFEYGGRSVCFISDIEHRPGIMDEKLVDFCSHADLVIYDSMFNEAEFKECRGWGHSTWDAGVALCKAAGARALAATHHHMRHTDAILDTVDQQVRAALPGSFVAREGQIVCLKSRVPECVA</sequence>